<proteinExistence type="predicted"/>
<organism evidence="1 2">
    <name type="scientific">Methanolobus vulcani</name>
    <dbReference type="NCBI Taxonomy" id="38026"/>
    <lineage>
        <taxon>Archaea</taxon>
        <taxon>Methanobacteriati</taxon>
        <taxon>Methanobacteriota</taxon>
        <taxon>Stenosarchaea group</taxon>
        <taxon>Methanomicrobia</taxon>
        <taxon>Methanosarcinales</taxon>
        <taxon>Methanosarcinaceae</taxon>
        <taxon>Methanolobus</taxon>
    </lineage>
</organism>
<gene>
    <name evidence="1" type="ORF">SAMN04488589_0304</name>
</gene>
<evidence type="ECO:0000313" key="2">
    <source>
        <dbReference type="Proteomes" id="UP000199259"/>
    </source>
</evidence>
<evidence type="ECO:0000313" key="1">
    <source>
        <dbReference type="EMBL" id="SDF30931.1"/>
    </source>
</evidence>
<name>A0A7Z7AUG6_9EURY</name>
<dbReference type="EMBL" id="FNCA01000001">
    <property type="protein sequence ID" value="SDF30931.1"/>
    <property type="molecule type" value="Genomic_DNA"/>
</dbReference>
<protein>
    <submittedName>
        <fullName evidence="1">Uncharacterized protein</fullName>
    </submittedName>
</protein>
<comment type="caution">
    <text evidence="1">The sequence shown here is derived from an EMBL/GenBank/DDBJ whole genome shotgun (WGS) entry which is preliminary data.</text>
</comment>
<sequence>MFMIFTDTDVKHVDVSLKSHKTLIIKEDGSLFLY</sequence>
<dbReference type="Proteomes" id="UP000199259">
    <property type="component" value="Unassembled WGS sequence"/>
</dbReference>
<dbReference type="AlphaFoldDB" id="A0A7Z7AUG6"/>
<reference evidence="1 2" key="1">
    <citation type="submission" date="2016-10" db="EMBL/GenBank/DDBJ databases">
        <authorList>
            <person name="Varghese N."/>
            <person name="Submissions S."/>
        </authorList>
    </citation>
    <scope>NUCLEOTIDE SEQUENCE [LARGE SCALE GENOMIC DNA]</scope>
    <source>
        <strain evidence="1 2">PL 12/M</strain>
    </source>
</reference>
<accession>A0A7Z7AUG6</accession>
<keyword evidence="2" id="KW-1185">Reference proteome</keyword>